<sequence>MPENFEEKILQTIKAHHLAPKPRWQFLLKDSLVWLAATIALLVGSLAVAVVIHLVQNNDWEVYRNIHETLLGFILLTLPYFWLVSLALFVGLGYYNLKHTRRGYRYRFRTLIFGNVAMSLLLGILFYNIGAGQAIDEVLAGSVPVYRQVLNPRRMMWSQPQRGVLAGVVLIIEDEETFILADFTGKEWLIRARGAVVSPTLIIAPRTAVRMIGERVDAAVFTAKIIMPWIRHHHEPMFILMPRPDVRKEFQLRSIK</sequence>
<keyword evidence="1" id="KW-0472">Membrane</keyword>
<keyword evidence="1" id="KW-0812">Transmembrane</keyword>
<feature type="transmembrane region" description="Helical" evidence="1">
    <location>
        <begin position="70"/>
        <end position="94"/>
    </location>
</feature>
<feature type="transmembrane region" description="Helical" evidence="1">
    <location>
        <begin position="32"/>
        <end position="55"/>
    </location>
</feature>
<evidence type="ECO:0000256" key="1">
    <source>
        <dbReference type="SAM" id="Phobius"/>
    </source>
</evidence>
<dbReference type="EMBL" id="MHIL01000035">
    <property type="protein sequence ID" value="OGY50102.1"/>
    <property type="molecule type" value="Genomic_DNA"/>
</dbReference>
<keyword evidence="1" id="KW-1133">Transmembrane helix</keyword>
<reference evidence="2 3" key="1">
    <citation type="journal article" date="2016" name="Nat. Commun.">
        <title>Thousands of microbial genomes shed light on interconnected biogeochemical processes in an aquifer system.</title>
        <authorList>
            <person name="Anantharaman K."/>
            <person name="Brown C.T."/>
            <person name="Hug L.A."/>
            <person name="Sharon I."/>
            <person name="Castelle C.J."/>
            <person name="Probst A.J."/>
            <person name="Thomas B.C."/>
            <person name="Singh A."/>
            <person name="Wilkins M.J."/>
            <person name="Karaoz U."/>
            <person name="Brodie E.L."/>
            <person name="Williams K.H."/>
            <person name="Hubbard S.S."/>
            <person name="Banfield J.F."/>
        </authorList>
    </citation>
    <scope>NUCLEOTIDE SEQUENCE [LARGE SCALE GENOMIC DNA]</scope>
</reference>
<comment type="caution">
    <text evidence="2">The sequence shown here is derived from an EMBL/GenBank/DDBJ whole genome shotgun (WGS) entry which is preliminary data.</text>
</comment>
<dbReference type="Proteomes" id="UP000177310">
    <property type="component" value="Unassembled WGS sequence"/>
</dbReference>
<gene>
    <name evidence="2" type="ORF">A3J59_04780</name>
</gene>
<name>A0A1G1YCN3_9BACT</name>
<organism evidence="2 3">
    <name type="scientific">Candidatus Buchananbacteria bacterium RIFCSPHIGHO2_02_FULL_56_16</name>
    <dbReference type="NCBI Taxonomy" id="1797542"/>
    <lineage>
        <taxon>Bacteria</taxon>
        <taxon>Candidatus Buchananiibacteriota</taxon>
    </lineage>
</organism>
<dbReference type="STRING" id="1797542.A3J59_04780"/>
<evidence type="ECO:0000313" key="3">
    <source>
        <dbReference type="Proteomes" id="UP000177310"/>
    </source>
</evidence>
<protein>
    <submittedName>
        <fullName evidence="2">Uncharacterized protein</fullName>
    </submittedName>
</protein>
<proteinExistence type="predicted"/>
<feature type="transmembrane region" description="Helical" evidence="1">
    <location>
        <begin position="106"/>
        <end position="127"/>
    </location>
</feature>
<evidence type="ECO:0000313" key="2">
    <source>
        <dbReference type="EMBL" id="OGY50102.1"/>
    </source>
</evidence>
<dbReference type="AlphaFoldDB" id="A0A1G1YCN3"/>
<accession>A0A1G1YCN3</accession>